<comment type="similarity">
    <text evidence="2">Belongs to the XPF family.</text>
</comment>
<dbReference type="CDD" id="cd20078">
    <property type="entry name" value="XPF_nuclease_XPF_euk"/>
    <property type="match status" value="1"/>
</dbReference>
<keyword evidence="9" id="KW-0539">Nucleus</keyword>
<evidence type="ECO:0000256" key="1">
    <source>
        <dbReference type="ARBA" id="ARBA00004123"/>
    </source>
</evidence>
<organism evidence="12 13">
    <name type="scientific">Triparma strigata</name>
    <dbReference type="NCBI Taxonomy" id="1606541"/>
    <lineage>
        <taxon>Eukaryota</taxon>
        <taxon>Sar</taxon>
        <taxon>Stramenopiles</taxon>
        <taxon>Ochrophyta</taxon>
        <taxon>Bolidophyceae</taxon>
        <taxon>Parmales</taxon>
        <taxon>Triparmaceae</taxon>
        <taxon>Triparma</taxon>
    </lineage>
</organism>
<dbReference type="AlphaFoldDB" id="A0A9W7BTG8"/>
<gene>
    <name evidence="12" type="ORF">TrST_g5395</name>
</gene>
<evidence type="ECO:0000256" key="8">
    <source>
        <dbReference type="ARBA" id="ARBA00023204"/>
    </source>
</evidence>
<evidence type="ECO:0000256" key="9">
    <source>
        <dbReference type="ARBA" id="ARBA00023242"/>
    </source>
</evidence>
<dbReference type="SMART" id="SM00891">
    <property type="entry name" value="ERCC4"/>
    <property type="match status" value="1"/>
</dbReference>
<proteinExistence type="inferred from homology"/>
<name>A0A9W7BTG8_9STRA</name>
<keyword evidence="5" id="KW-0227">DNA damage</keyword>
<comment type="subcellular location">
    <subcellularLocation>
        <location evidence="1">Nucleus</location>
    </subcellularLocation>
</comment>
<evidence type="ECO:0000256" key="4">
    <source>
        <dbReference type="ARBA" id="ARBA00022759"/>
    </source>
</evidence>
<feature type="domain" description="ERCC4" evidence="11">
    <location>
        <begin position="603"/>
        <end position="683"/>
    </location>
</feature>
<keyword evidence="6" id="KW-0378">Hydrolase</keyword>
<evidence type="ECO:0000256" key="7">
    <source>
        <dbReference type="ARBA" id="ARBA00023125"/>
    </source>
</evidence>
<dbReference type="PANTHER" id="PTHR10150">
    <property type="entry name" value="DNA REPAIR ENDONUCLEASE XPF"/>
    <property type="match status" value="1"/>
</dbReference>
<evidence type="ECO:0000256" key="2">
    <source>
        <dbReference type="ARBA" id="ARBA00010015"/>
    </source>
</evidence>
<dbReference type="GO" id="GO:0000724">
    <property type="term" value="P:double-strand break repair via homologous recombination"/>
    <property type="evidence" value="ECO:0007669"/>
    <property type="project" value="TreeGrafter"/>
</dbReference>
<reference evidence="13" key="1">
    <citation type="journal article" date="2023" name="Commun. Biol.">
        <title>Genome analysis of Parmales, the sister group of diatoms, reveals the evolutionary specialization of diatoms from phago-mixotrophs to photoautotrophs.</title>
        <authorList>
            <person name="Ban H."/>
            <person name="Sato S."/>
            <person name="Yoshikawa S."/>
            <person name="Yamada K."/>
            <person name="Nakamura Y."/>
            <person name="Ichinomiya M."/>
            <person name="Sato N."/>
            <person name="Blanc-Mathieu R."/>
            <person name="Endo H."/>
            <person name="Kuwata A."/>
            <person name="Ogata H."/>
        </authorList>
    </citation>
    <scope>NUCLEOTIDE SEQUENCE [LARGE SCALE GENOMIC DNA]</scope>
    <source>
        <strain evidence="13">NIES 3701</strain>
    </source>
</reference>
<dbReference type="GO" id="GO:0003697">
    <property type="term" value="F:single-stranded DNA binding"/>
    <property type="evidence" value="ECO:0007669"/>
    <property type="project" value="TreeGrafter"/>
</dbReference>
<keyword evidence="3" id="KW-0540">Nuclease</keyword>
<dbReference type="FunFam" id="3.40.50.10130:FF:000002">
    <property type="entry name" value="DNA repair endonuclease XPF"/>
    <property type="match status" value="1"/>
</dbReference>
<comment type="caution">
    <text evidence="12">The sequence shown here is derived from an EMBL/GenBank/DDBJ whole genome shotgun (WGS) entry which is preliminary data.</text>
</comment>
<dbReference type="Proteomes" id="UP001165085">
    <property type="component" value="Unassembled WGS sequence"/>
</dbReference>
<sequence>MKTSSSSEDDPPPPRYPLDKSPFELPTESTLVMSSPGLSIVETHIPHLLHSVDPSTVLCIDVPSNLKEIYSRWPSKTSRILVCELLQEQVDLPKFVILPSPKRFWGGTPVHSILGFCLTLLRTLWSRASISGVIIAHLDQIKYASHNLKNLAKSVGLSKMSQILLLPRYHVCFENLTKTQPYNTEYNVSKVQKEDESKHLNLLILAETIIQECKSKAVGTGLFDPLSNMIELLENGKNEEQFSGFKYPGILSPTFSQRWVNLINRTEESIPPALKECIYWLTDVSKLIAQSYSRPVLYGLFMIDFVNMKSQPWVLTKAGEQVLRDAKCYEIKGSKVEWKTRKTILEQIMMEINESRERRREKRLRALRKGKPIKDLVRGTVDTLIITEKYLKYTALVANGQSERAEYEARKRFLNKKCEPLKNRKLSDLPVEGQALLSEEIRVKNWLSDKQNNPSNGDLSNPILCTLYDELPKDLLSYFKRLKPANVVLLGDWLEVVRTLEIYSNWVGSEGSKYERVRVWSVGGSGEQEIVSQLAEEESAFERIIEDKKSGTLNSSTHQSQEMELALHNGMVAGSYRDSSGNEMPLSMDTRVGRGVNSELGRTIIVDTRELRNTTASRLHQHGFRLAPVQLYVGDFVLTKNIVVEKKTLQDLRNSLDNGRLFEQCESMEKHYSQSILLLEFKGDREADPVTICRGFNDIEESSAKSIITKFVLLLGRFPKLRILWSKSPQHTAELFLAIKSGRDDPDVALASELGGNEQLDKKLLGEDANETAVELLLKIPGAKDSVTIDGRRYTVAQLIMENTDNFECLAKASKSDMKAWGISTSSVDKIFRYFHKQVLVDDSQQIKKAAKRRKIG</sequence>
<accession>A0A9W7BTG8</accession>
<evidence type="ECO:0000256" key="10">
    <source>
        <dbReference type="SAM" id="MobiDB-lite"/>
    </source>
</evidence>
<keyword evidence="8" id="KW-0234">DNA repair</keyword>
<protein>
    <recommendedName>
        <fullName evidence="11">ERCC4 domain-containing protein</fullName>
    </recommendedName>
</protein>
<dbReference type="OrthoDB" id="200063at2759"/>
<dbReference type="PANTHER" id="PTHR10150:SF0">
    <property type="entry name" value="DNA REPAIR ENDONUCLEASE XPF"/>
    <property type="match status" value="1"/>
</dbReference>
<dbReference type="SUPFAM" id="SSF52980">
    <property type="entry name" value="Restriction endonuclease-like"/>
    <property type="match status" value="1"/>
</dbReference>
<evidence type="ECO:0000256" key="5">
    <source>
        <dbReference type="ARBA" id="ARBA00022763"/>
    </source>
</evidence>
<dbReference type="GO" id="GO:0000110">
    <property type="term" value="C:nucleotide-excision repair factor 1 complex"/>
    <property type="evidence" value="ECO:0007669"/>
    <property type="project" value="TreeGrafter"/>
</dbReference>
<evidence type="ECO:0000313" key="12">
    <source>
        <dbReference type="EMBL" id="GMH97151.1"/>
    </source>
</evidence>
<evidence type="ECO:0000313" key="13">
    <source>
        <dbReference type="Proteomes" id="UP001165085"/>
    </source>
</evidence>
<keyword evidence="4" id="KW-0255">Endonuclease</keyword>
<evidence type="ECO:0000259" key="11">
    <source>
        <dbReference type="SMART" id="SM00891"/>
    </source>
</evidence>
<dbReference type="GO" id="GO:1901255">
    <property type="term" value="P:nucleotide-excision repair involved in interstrand cross-link repair"/>
    <property type="evidence" value="ECO:0007669"/>
    <property type="project" value="TreeGrafter"/>
</dbReference>
<feature type="region of interest" description="Disordered" evidence="10">
    <location>
        <begin position="1"/>
        <end position="22"/>
    </location>
</feature>
<dbReference type="GO" id="GO:0003684">
    <property type="term" value="F:damaged DNA binding"/>
    <property type="evidence" value="ECO:0007669"/>
    <property type="project" value="TreeGrafter"/>
</dbReference>
<dbReference type="GO" id="GO:0000014">
    <property type="term" value="F:single-stranded DNA endodeoxyribonuclease activity"/>
    <property type="evidence" value="ECO:0007669"/>
    <property type="project" value="TreeGrafter"/>
</dbReference>
<keyword evidence="7" id="KW-0238">DNA-binding</keyword>
<dbReference type="InterPro" id="IPR011335">
    <property type="entry name" value="Restrct_endonuc-II-like"/>
</dbReference>
<dbReference type="Gene3D" id="3.40.50.10130">
    <property type="match status" value="1"/>
</dbReference>
<evidence type="ECO:0000256" key="6">
    <source>
        <dbReference type="ARBA" id="ARBA00022801"/>
    </source>
</evidence>
<dbReference type="InterPro" id="IPR047520">
    <property type="entry name" value="XPF_nuclease"/>
</dbReference>
<dbReference type="Pfam" id="PF02732">
    <property type="entry name" value="ERCC4"/>
    <property type="match status" value="1"/>
</dbReference>
<dbReference type="InterPro" id="IPR006166">
    <property type="entry name" value="ERCC4_domain"/>
</dbReference>
<dbReference type="GO" id="GO:0000712">
    <property type="term" value="P:resolution of meiotic recombination intermediates"/>
    <property type="evidence" value="ECO:0007669"/>
    <property type="project" value="TreeGrafter"/>
</dbReference>
<dbReference type="EMBL" id="BRXY01000482">
    <property type="protein sequence ID" value="GMH97151.1"/>
    <property type="molecule type" value="Genomic_DNA"/>
</dbReference>
<evidence type="ECO:0000256" key="3">
    <source>
        <dbReference type="ARBA" id="ARBA00022722"/>
    </source>
</evidence>
<keyword evidence="13" id="KW-1185">Reference proteome</keyword>